<sequence length="704" mass="77307">MNNSINPAQGTIRTVAGASSQGSVSEIRACFTFSYPGPFKCQACEHVEAVFAGIVNHCTHHNVLVNGLTMGVIAANGSALTTRPSNRSSGDTPNRLSQRPGTDAAPFKSKRPPNTECILFPISADEVTLHLKLMSAKTSAGLDGVQVSHLRQCDPVCLSKAFNCLLFARYILPQLKDCRTSLIPKTDNPRPDAEDYRPITIASCIYRLFSKIVTRRLENCISLHPRQKAFRPGTDGAFDNITTLTTIVRDAHKSGKELNIVCVDLAKAFDTVNHSSIDRALRMHGLDSNSRALIEEMVTGSTTVIKGDGGVLIMDELIERLEQSGVGYKINNTEVVTLAFADDVTLVSSSRRGMEKLLSITHDFINERGLKLNIRKCKGIRFVRTPKTKSLVQDTSKAFRVRGTKEESSYIPMAGPGEVIKVLGVPIAPNGKPSFDIETLEGTLERIRKAPLKPTQKLATVRDYLIPSLEYRLGVPGISRKLLESVDGAIRLTVKRFLHLPTTGMNSMFLSMPIKERGQGLRPLTTEHIARVASTSQSPQQPKVRSGKKSRTYYGRRSLSSQSRTKVAVFHSLKTGLCCGSRPAARSGGAELHKIRMRCRAGIVVTPRVTGKRLSTSHRSVPRHSDDHLETQQDCLSCWGLSEERRFAVHFETAIKSGGNVYKPDFVLVKDGTAPMVDVAVPWEKGTTMHESPVVRPLPDAPER</sequence>
<reference evidence="3 4" key="1">
    <citation type="submission" date="2024-07" db="EMBL/GenBank/DDBJ databases">
        <title>Enhanced genomic and transcriptomic resources for Trichinella pseudospiralis and T. spiralis underpin the discovery of pronounced molecular differences between stages and species.</title>
        <authorList>
            <person name="Pasi K.K."/>
            <person name="La Rosa G."/>
            <person name="Gomez-Morales M.A."/>
            <person name="Tosini F."/>
            <person name="Sumanam S."/>
            <person name="Young N.D."/>
            <person name="Chang B.C."/>
            <person name="Robin G.B."/>
        </authorList>
    </citation>
    <scope>NUCLEOTIDE SEQUENCE [LARGE SCALE GENOMIC DNA]</scope>
    <source>
        <strain evidence="3">ISS534</strain>
    </source>
</reference>
<dbReference type="PANTHER" id="PTHR19446">
    <property type="entry name" value="REVERSE TRANSCRIPTASES"/>
    <property type="match status" value="1"/>
</dbReference>
<feature type="region of interest" description="Disordered" evidence="1">
    <location>
        <begin position="80"/>
        <end position="112"/>
    </location>
</feature>
<dbReference type="PROSITE" id="PS50878">
    <property type="entry name" value="RT_POL"/>
    <property type="match status" value="1"/>
</dbReference>
<feature type="compositionally biased region" description="Polar residues" evidence="1">
    <location>
        <begin position="80"/>
        <end position="100"/>
    </location>
</feature>
<dbReference type="InterPro" id="IPR000477">
    <property type="entry name" value="RT_dom"/>
</dbReference>
<evidence type="ECO:0000259" key="2">
    <source>
        <dbReference type="PROSITE" id="PS50878"/>
    </source>
</evidence>
<organism evidence="3 4">
    <name type="scientific">Trichinella spiralis</name>
    <name type="common">Trichina worm</name>
    <dbReference type="NCBI Taxonomy" id="6334"/>
    <lineage>
        <taxon>Eukaryota</taxon>
        <taxon>Metazoa</taxon>
        <taxon>Ecdysozoa</taxon>
        <taxon>Nematoda</taxon>
        <taxon>Enoplea</taxon>
        <taxon>Dorylaimia</taxon>
        <taxon>Trichinellida</taxon>
        <taxon>Trichinellidae</taxon>
        <taxon>Trichinella</taxon>
    </lineage>
</organism>
<evidence type="ECO:0000256" key="1">
    <source>
        <dbReference type="SAM" id="MobiDB-lite"/>
    </source>
</evidence>
<accession>A0ABR3KGJ9</accession>
<proteinExistence type="predicted"/>
<dbReference type="Proteomes" id="UP001558632">
    <property type="component" value="Unassembled WGS sequence"/>
</dbReference>
<evidence type="ECO:0000313" key="4">
    <source>
        <dbReference type="Proteomes" id="UP001558632"/>
    </source>
</evidence>
<dbReference type="EMBL" id="JBEUSY010000368">
    <property type="protein sequence ID" value="KAL1236500.1"/>
    <property type="molecule type" value="Genomic_DNA"/>
</dbReference>
<name>A0ABR3KGJ9_TRISP</name>
<feature type="compositionally biased region" description="Polar residues" evidence="1">
    <location>
        <begin position="533"/>
        <end position="543"/>
    </location>
</feature>
<keyword evidence="4" id="KW-1185">Reference proteome</keyword>
<dbReference type="InterPro" id="IPR043502">
    <property type="entry name" value="DNA/RNA_pol_sf"/>
</dbReference>
<dbReference type="CDD" id="cd01650">
    <property type="entry name" value="RT_nLTR_like"/>
    <property type="match status" value="1"/>
</dbReference>
<dbReference type="Pfam" id="PF00078">
    <property type="entry name" value="RVT_1"/>
    <property type="match status" value="1"/>
</dbReference>
<comment type="caution">
    <text evidence="3">The sequence shown here is derived from an EMBL/GenBank/DDBJ whole genome shotgun (WGS) entry which is preliminary data.</text>
</comment>
<feature type="region of interest" description="Disordered" evidence="1">
    <location>
        <begin position="533"/>
        <end position="557"/>
    </location>
</feature>
<gene>
    <name evidence="3" type="ORF">TSPI_09493</name>
</gene>
<evidence type="ECO:0000313" key="3">
    <source>
        <dbReference type="EMBL" id="KAL1236500.1"/>
    </source>
</evidence>
<dbReference type="SUPFAM" id="SSF56672">
    <property type="entry name" value="DNA/RNA polymerases"/>
    <property type="match status" value="1"/>
</dbReference>
<feature type="domain" description="Reverse transcriptase" evidence="2">
    <location>
        <begin position="164"/>
        <end position="427"/>
    </location>
</feature>
<protein>
    <submittedName>
        <fullName evidence="3">Retrovirus-related Pol polyprotein from type-2 retrotransposable element R2DM</fullName>
    </submittedName>
</protein>